<protein>
    <recommendedName>
        <fullName evidence="1">Phosphatidylinositol-specific phospholipase C X domain-containing protein</fullName>
    </recommendedName>
</protein>
<dbReference type="SUPFAM" id="SSF51695">
    <property type="entry name" value="PLC-like phosphodiesterases"/>
    <property type="match status" value="1"/>
</dbReference>
<dbReference type="InterPro" id="IPR042158">
    <property type="entry name" value="PLCXD1/2/3"/>
</dbReference>
<evidence type="ECO:0000313" key="3">
    <source>
        <dbReference type="Proteomes" id="UP001231518"/>
    </source>
</evidence>
<evidence type="ECO:0000313" key="2">
    <source>
        <dbReference type="EMBL" id="KAJ8712204.1"/>
    </source>
</evidence>
<dbReference type="CDD" id="cd08616">
    <property type="entry name" value="PI-PLCXD1c"/>
    <property type="match status" value="1"/>
</dbReference>
<reference evidence="2" key="1">
    <citation type="submission" date="2023-03" db="EMBL/GenBank/DDBJ databases">
        <title>Chromosome-level genomes of two armyworms, Mythimna separata and Mythimna loreyi, provide insights into the biosynthesis and reception of sex pheromones.</title>
        <authorList>
            <person name="Zhao H."/>
        </authorList>
    </citation>
    <scope>NUCLEOTIDE SEQUENCE</scope>
    <source>
        <strain evidence="2">BeijingLab</strain>
        <tissue evidence="2">Pupa</tissue>
    </source>
</reference>
<organism evidence="2 3">
    <name type="scientific">Mythimna separata</name>
    <name type="common">Oriental armyworm</name>
    <name type="synonym">Pseudaletia separata</name>
    <dbReference type="NCBI Taxonomy" id="271217"/>
    <lineage>
        <taxon>Eukaryota</taxon>
        <taxon>Metazoa</taxon>
        <taxon>Ecdysozoa</taxon>
        <taxon>Arthropoda</taxon>
        <taxon>Hexapoda</taxon>
        <taxon>Insecta</taxon>
        <taxon>Pterygota</taxon>
        <taxon>Neoptera</taxon>
        <taxon>Endopterygota</taxon>
        <taxon>Lepidoptera</taxon>
        <taxon>Glossata</taxon>
        <taxon>Ditrysia</taxon>
        <taxon>Noctuoidea</taxon>
        <taxon>Noctuidae</taxon>
        <taxon>Noctuinae</taxon>
        <taxon>Hadenini</taxon>
        <taxon>Mythimna</taxon>
    </lineage>
</organism>
<evidence type="ECO:0000259" key="1">
    <source>
        <dbReference type="SMART" id="SM00148"/>
    </source>
</evidence>
<accession>A0AAD7YDM2</accession>
<proteinExistence type="predicted"/>
<dbReference type="PANTHER" id="PTHR13593">
    <property type="match status" value="1"/>
</dbReference>
<dbReference type="Gene3D" id="3.20.20.190">
    <property type="entry name" value="Phosphatidylinositol (PI) phosphodiesterase"/>
    <property type="match status" value="1"/>
</dbReference>
<feature type="domain" description="Phosphatidylinositol-specific phospholipase C X" evidence="1">
    <location>
        <begin position="22"/>
        <end position="192"/>
    </location>
</feature>
<sequence>MGEDTKAQKLRLDRWMSDLPAPIKDMPLIFLAIPGSHDSMTYGITRSSAVAPDAEPILNRLYPLFRGTILRWTITQASDTWHQLLIGIRYFDLRLATKADEENSFYFTHGLYGEEITKALAQIKQFVDTHPGEVVILDCQHFYDFTRQDHHRLRGYLLDLFGPRLVPRQIDLEAITLNSLNRLKMQIIVVYRNETVSSTGEFWQPQMMPSPWPQQDGISGLLSYLRNVERPPSTGFVHQAVLTPTPTFIVLRWISSLREKCAVPVLRDVLPELAQFSPGRPTSKRNSVSRSPVNVVIADFVDMNDAIFPRTIIDLNMKLLRHTEYSSSG</sequence>
<name>A0AAD7YDM2_MYTSE</name>
<dbReference type="InterPro" id="IPR051057">
    <property type="entry name" value="PI-PLC_domain"/>
</dbReference>
<dbReference type="InterPro" id="IPR000909">
    <property type="entry name" value="PLipase_C_PInositol-sp_X_dom"/>
</dbReference>
<dbReference type="AlphaFoldDB" id="A0AAD7YDM2"/>
<keyword evidence="3" id="KW-1185">Reference proteome</keyword>
<dbReference type="SMART" id="SM00148">
    <property type="entry name" value="PLCXc"/>
    <property type="match status" value="1"/>
</dbReference>
<dbReference type="EMBL" id="JARGEI010000021">
    <property type="protein sequence ID" value="KAJ8712204.1"/>
    <property type="molecule type" value="Genomic_DNA"/>
</dbReference>
<gene>
    <name evidence="2" type="ORF">PYW07_005046</name>
</gene>
<dbReference type="Pfam" id="PF00388">
    <property type="entry name" value="PI-PLC-X"/>
    <property type="match status" value="1"/>
</dbReference>
<dbReference type="PROSITE" id="PS50007">
    <property type="entry name" value="PIPLC_X_DOMAIN"/>
    <property type="match status" value="1"/>
</dbReference>
<dbReference type="PANTHER" id="PTHR13593:SF113">
    <property type="entry name" value="SI:DKEY-266F7.9"/>
    <property type="match status" value="1"/>
</dbReference>
<dbReference type="InterPro" id="IPR017946">
    <property type="entry name" value="PLC-like_Pdiesterase_TIM-brl"/>
</dbReference>
<dbReference type="GO" id="GO:0006629">
    <property type="term" value="P:lipid metabolic process"/>
    <property type="evidence" value="ECO:0007669"/>
    <property type="project" value="InterPro"/>
</dbReference>
<comment type="caution">
    <text evidence="2">The sequence shown here is derived from an EMBL/GenBank/DDBJ whole genome shotgun (WGS) entry which is preliminary data.</text>
</comment>
<dbReference type="GO" id="GO:0008081">
    <property type="term" value="F:phosphoric diester hydrolase activity"/>
    <property type="evidence" value="ECO:0007669"/>
    <property type="project" value="InterPro"/>
</dbReference>
<dbReference type="Proteomes" id="UP001231518">
    <property type="component" value="Chromosome 17"/>
</dbReference>